<evidence type="ECO:0000313" key="7">
    <source>
        <dbReference type="EMBL" id="XDV10093.1"/>
    </source>
</evidence>
<evidence type="ECO:0000256" key="1">
    <source>
        <dbReference type="ARBA" id="ARBA00004651"/>
    </source>
</evidence>
<feature type="transmembrane region" description="Helical" evidence="6">
    <location>
        <begin position="222"/>
        <end position="239"/>
    </location>
</feature>
<evidence type="ECO:0000256" key="4">
    <source>
        <dbReference type="ARBA" id="ARBA00022989"/>
    </source>
</evidence>
<comment type="subcellular location">
    <subcellularLocation>
        <location evidence="1">Cell membrane</location>
        <topology evidence="1">Multi-pass membrane protein</topology>
    </subcellularLocation>
</comment>
<accession>A0AB39X8T0</accession>
<dbReference type="InterPro" id="IPR002797">
    <property type="entry name" value="Polysacc_synth"/>
</dbReference>
<keyword evidence="2" id="KW-1003">Cell membrane</keyword>
<evidence type="ECO:0000256" key="3">
    <source>
        <dbReference type="ARBA" id="ARBA00022692"/>
    </source>
</evidence>
<feature type="transmembrane region" description="Helical" evidence="6">
    <location>
        <begin position="310"/>
        <end position="331"/>
    </location>
</feature>
<evidence type="ECO:0000256" key="5">
    <source>
        <dbReference type="ARBA" id="ARBA00023136"/>
    </source>
</evidence>
<dbReference type="PANTHER" id="PTHR30250">
    <property type="entry name" value="PST FAMILY PREDICTED COLANIC ACID TRANSPORTER"/>
    <property type="match status" value="1"/>
</dbReference>
<feature type="transmembrane region" description="Helical" evidence="6">
    <location>
        <begin position="38"/>
        <end position="58"/>
    </location>
</feature>
<dbReference type="PANTHER" id="PTHR30250:SF11">
    <property type="entry name" value="O-ANTIGEN TRANSPORTER-RELATED"/>
    <property type="match status" value="1"/>
</dbReference>
<feature type="transmembrane region" description="Helical" evidence="6">
    <location>
        <begin position="428"/>
        <end position="451"/>
    </location>
</feature>
<protein>
    <submittedName>
        <fullName evidence="7">Oligosaccharide flippase family protein</fullName>
    </submittedName>
</protein>
<evidence type="ECO:0000256" key="6">
    <source>
        <dbReference type="SAM" id="Phobius"/>
    </source>
</evidence>
<feature type="transmembrane region" description="Helical" evidence="6">
    <location>
        <begin position="127"/>
        <end position="147"/>
    </location>
</feature>
<feature type="transmembrane region" description="Helical" evidence="6">
    <location>
        <begin position="159"/>
        <end position="177"/>
    </location>
</feature>
<sequence length="495" mass="55382">MSQKAKGAVLGYVAIVVGIVTALVFTPILVKELGTDSYGILTLATAFVAFINLLDLGMNDSLLRFFVKNRGNKEETAKFLARMLLSYLTIGLFVICIIWLLTESFTAIFAEGLSPANIEVLEKMFKIVGIGAAIMIASNPLSSLIYAEERFVFLRTLEIFTSLLSLVVIWLLLISDYGLVEIAWSMCAFKVMTALVRLGYVALVLKYRVHLRLPEWPELKRILLYGAPIFVVAMFEQLFHRIDHVLIGSMVGAAAVSIYAIGVMFNKYIMSLTIVITRVLTPDIIRRIDSGISADKILQLMVRISRIQALFIYLVIGGVVVFGQQFLTLWLNDDFAQSYYVLLLVLLPFSLELIGNSRNIVLQVKEIYWYRSMTIVIMAIVNIVITLVLLPHYGVVGAAIGTGFALLVGYIILGSVLQLKVGVSFARYLAGVYGATLPVNMMLVGFALWVVDKFTLTWLSFATAVIIYTIIYVFMTYSMLLNSEERQLIKRFIRK</sequence>
<proteinExistence type="predicted"/>
<evidence type="ECO:0000256" key="2">
    <source>
        <dbReference type="ARBA" id="ARBA00022475"/>
    </source>
</evidence>
<dbReference type="InterPro" id="IPR050833">
    <property type="entry name" value="Poly_Biosynth_Transport"/>
</dbReference>
<name>A0AB39X8T0_9GAMM</name>
<dbReference type="Pfam" id="PF01943">
    <property type="entry name" value="Polysacc_synt"/>
    <property type="match status" value="1"/>
</dbReference>
<feature type="transmembrane region" description="Helical" evidence="6">
    <location>
        <begin position="396"/>
        <end position="416"/>
    </location>
</feature>
<feature type="transmembrane region" description="Helical" evidence="6">
    <location>
        <begin position="245"/>
        <end position="265"/>
    </location>
</feature>
<dbReference type="RefSeq" id="WP_369743387.1">
    <property type="nucleotide sequence ID" value="NZ_CP165718.1"/>
</dbReference>
<gene>
    <name evidence="7" type="ORF">AB8S08_02495</name>
</gene>
<keyword evidence="3 6" id="KW-0812">Transmembrane</keyword>
<feature type="transmembrane region" description="Helical" evidence="6">
    <location>
        <begin position="183"/>
        <end position="202"/>
    </location>
</feature>
<dbReference type="EMBL" id="CP165718">
    <property type="protein sequence ID" value="XDV10093.1"/>
    <property type="molecule type" value="Genomic_DNA"/>
</dbReference>
<feature type="transmembrane region" description="Helical" evidence="6">
    <location>
        <begin position="457"/>
        <end position="481"/>
    </location>
</feature>
<keyword evidence="5 6" id="KW-0472">Membrane</keyword>
<reference evidence="7" key="1">
    <citation type="submission" date="2024-07" db="EMBL/GenBank/DDBJ databases">
        <title>Whole genome sequence of bacterial strains from algal surface.</title>
        <authorList>
            <person name="Kumar P."/>
        </authorList>
    </citation>
    <scope>NUCLEOTIDE SEQUENCE</scope>
    <source>
        <strain evidence="7">PP-1MA</strain>
    </source>
</reference>
<dbReference type="GO" id="GO:0005886">
    <property type="term" value="C:plasma membrane"/>
    <property type="evidence" value="ECO:0007669"/>
    <property type="project" value="UniProtKB-SubCell"/>
</dbReference>
<keyword evidence="4 6" id="KW-1133">Transmembrane helix</keyword>
<organism evidence="7">
    <name type="scientific">Pseudidiomarina sp. PP-1MA</name>
    <dbReference type="NCBI Taxonomy" id="3237706"/>
    <lineage>
        <taxon>Bacteria</taxon>
        <taxon>Pseudomonadati</taxon>
        <taxon>Pseudomonadota</taxon>
        <taxon>Gammaproteobacteria</taxon>
        <taxon>Alteromonadales</taxon>
        <taxon>Idiomarinaceae</taxon>
        <taxon>Pseudidiomarina</taxon>
    </lineage>
</organism>
<feature type="transmembrane region" description="Helical" evidence="6">
    <location>
        <begin position="337"/>
        <end position="355"/>
    </location>
</feature>
<feature type="transmembrane region" description="Helical" evidence="6">
    <location>
        <begin position="367"/>
        <end position="390"/>
    </location>
</feature>
<feature type="transmembrane region" description="Helical" evidence="6">
    <location>
        <begin position="7"/>
        <end position="26"/>
    </location>
</feature>
<feature type="transmembrane region" description="Helical" evidence="6">
    <location>
        <begin position="79"/>
        <end position="101"/>
    </location>
</feature>
<dbReference type="AlphaFoldDB" id="A0AB39X8T0"/>